<dbReference type="PRINTS" id="PR00039">
    <property type="entry name" value="HTHLYSR"/>
</dbReference>
<keyword evidence="4" id="KW-0804">Transcription</keyword>
<dbReference type="Gene3D" id="1.10.10.10">
    <property type="entry name" value="Winged helix-like DNA-binding domain superfamily/Winged helix DNA-binding domain"/>
    <property type="match status" value="1"/>
</dbReference>
<evidence type="ECO:0000256" key="2">
    <source>
        <dbReference type="ARBA" id="ARBA00023015"/>
    </source>
</evidence>
<dbReference type="InterPro" id="IPR005119">
    <property type="entry name" value="LysR_subst-bd"/>
</dbReference>
<organism evidence="6 7">
    <name type="scientific">Halobacillus naozhouensis</name>
    <dbReference type="NCBI Taxonomy" id="554880"/>
    <lineage>
        <taxon>Bacteria</taxon>
        <taxon>Bacillati</taxon>
        <taxon>Bacillota</taxon>
        <taxon>Bacilli</taxon>
        <taxon>Bacillales</taxon>
        <taxon>Bacillaceae</taxon>
        <taxon>Halobacillus</taxon>
    </lineage>
</organism>
<dbReference type="SUPFAM" id="SSF53850">
    <property type="entry name" value="Periplasmic binding protein-like II"/>
    <property type="match status" value="1"/>
</dbReference>
<evidence type="ECO:0000256" key="3">
    <source>
        <dbReference type="ARBA" id="ARBA00023125"/>
    </source>
</evidence>
<evidence type="ECO:0000256" key="4">
    <source>
        <dbReference type="ARBA" id="ARBA00023163"/>
    </source>
</evidence>
<name>A0ABY8J667_9BACI</name>
<dbReference type="InterPro" id="IPR000847">
    <property type="entry name" value="LysR_HTH_N"/>
</dbReference>
<keyword evidence="7" id="KW-1185">Reference proteome</keyword>
<evidence type="ECO:0000259" key="5">
    <source>
        <dbReference type="PROSITE" id="PS50931"/>
    </source>
</evidence>
<sequence>MKLQMLEYFLTVTKEKSISKAANKLFVSQPALSKQIRKLEEILGFSLFIRSSNGMSLTSKGENLYNDLEPLIHKLQYQLEKHMKDKVIRMGSDPLLASYYFPEYIEQINPFKIQLTKIKDDTLDLIPLLESGEIDAAIIQDHPNQKGLHSTFLFSDEFYAAVPINHHFARLESISVTDCFKFTQMLPPSFTPLYQKIKMLMDKNTIHLPEIIEIPYHALIGFVAQGYGISYLPSIMVEKIDYKGVAFIPLQDTPIKREMYLYALDKDTLKTLKLGFDK</sequence>
<accession>A0ABY8J667</accession>
<dbReference type="Pfam" id="PF03466">
    <property type="entry name" value="LysR_substrate"/>
    <property type="match status" value="1"/>
</dbReference>
<dbReference type="PROSITE" id="PS50931">
    <property type="entry name" value="HTH_LYSR"/>
    <property type="match status" value="1"/>
</dbReference>
<dbReference type="Gene3D" id="3.40.190.290">
    <property type="match status" value="1"/>
</dbReference>
<dbReference type="CDD" id="cd05466">
    <property type="entry name" value="PBP2_LTTR_substrate"/>
    <property type="match status" value="1"/>
</dbReference>
<keyword evidence="3" id="KW-0238">DNA-binding</keyword>
<proteinExistence type="inferred from homology"/>
<dbReference type="EMBL" id="CP121671">
    <property type="protein sequence ID" value="WFT76451.1"/>
    <property type="molecule type" value="Genomic_DNA"/>
</dbReference>
<reference evidence="6 7" key="1">
    <citation type="submission" date="2023-04" db="EMBL/GenBank/DDBJ databases">
        <title>Genome sequence of Halobacillus naozhouensis KACC 21980.</title>
        <authorList>
            <person name="Kim S."/>
            <person name="Heo J."/>
            <person name="Kwon S.-W."/>
        </authorList>
    </citation>
    <scope>NUCLEOTIDE SEQUENCE [LARGE SCALE GENOMIC DNA]</scope>
    <source>
        <strain evidence="6 7">KCTC 13234</strain>
    </source>
</reference>
<dbReference type="Proteomes" id="UP001221597">
    <property type="component" value="Chromosome"/>
</dbReference>
<protein>
    <submittedName>
        <fullName evidence="6">LysR family transcriptional regulator</fullName>
    </submittedName>
</protein>
<evidence type="ECO:0000313" key="7">
    <source>
        <dbReference type="Proteomes" id="UP001221597"/>
    </source>
</evidence>
<dbReference type="InterPro" id="IPR050950">
    <property type="entry name" value="HTH-type_LysR_regulators"/>
</dbReference>
<dbReference type="Pfam" id="PF00126">
    <property type="entry name" value="HTH_1"/>
    <property type="match status" value="1"/>
</dbReference>
<dbReference type="SUPFAM" id="SSF46785">
    <property type="entry name" value="Winged helix' DNA-binding domain"/>
    <property type="match status" value="1"/>
</dbReference>
<gene>
    <name evidence="6" type="ORF">P9989_08835</name>
</gene>
<keyword evidence="2" id="KW-0805">Transcription regulation</keyword>
<dbReference type="PANTHER" id="PTHR30419:SF8">
    <property type="entry name" value="NITROGEN ASSIMILATION TRANSCRIPTIONAL ACTIVATOR-RELATED"/>
    <property type="match status" value="1"/>
</dbReference>
<dbReference type="InterPro" id="IPR036390">
    <property type="entry name" value="WH_DNA-bd_sf"/>
</dbReference>
<feature type="domain" description="HTH lysR-type" evidence="5">
    <location>
        <begin position="1"/>
        <end position="58"/>
    </location>
</feature>
<evidence type="ECO:0000256" key="1">
    <source>
        <dbReference type="ARBA" id="ARBA00009437"/>
    </source>
</evidence>
<dbReference type="RefSeq" id="WP_283078405.1">
    <property type="nucleotide sequence ID" value="NZ_CP121671.1"/>
</dbReference>
<dbReference type="InterPro" id="IPR036388">
    <property type="entry name" value="WH-like_DNA-bd_sf"/>
</dbReference>
<evidence type="ECO:0000313" key="6">
    <source>
        <dbReference type="EMBL" id="WFT76451.1"/>
    </source>
</evidence>
<comment type="similarity">
    <text evidence="1">Belongs to the LysR transcriptional regulatory family.</text>
</comment>
<dbReference type="PANTHER" id="PTHR30419">
    <property type="entry name" value="HTH-TYPE TRANSCRIPTIONAL REGULATOR YBHD"/>
    <property type="match status" value="1"/>
</dbReference>